<feature type="compositionally biased region" description="Polar residues" evidence="1">
    <location>
        <begin position="278"/>
        <end position="309"/>
    </location>
</feature>
<gene>
    <name evidence="2" type="ORF">LRAMOSA06065</name>
</gene>
<evidence type="ECO:0008006" key="3">
    <source>
        <dbReference type="Google" id="ProtNLM"/>
    </source>
</evidence>
<feature type="compositionally biased region" description="Polar residues" evidence="1">
    <location>
        <begin position="202"/>
        <end position="213"/>
    </location>
</feature>
<feature type="compositionally biased region" description="Low complexity" evidence="1">
    <location>
        <begin position="317"/>
        <end position="366"/>
    </location>
</feature>
<dbReference type="OrthoDB" id="1555531at2759"/>
<name>A0A077X4E3_9FUNG</name>
<organism evidence="2">
    <name type="scientific">Lichtheimia ramosa</name>
    <dbReference type="NCBI Taxonomy" id="688394"/>
    <lineage>
        <taxon>Eukaryota</taxon>
        <taxon>Fungi</taxon>
        <taxon>Fungi incertae sedis</taxon>
        <taxon>Mucoromycota</taxon>
        <taxon>Mucoromycotina</taxon>
        <taxon>Mucoromycetes</taxon>
        <taxon>Mucorales</taxon>
        <taxon>Lichtheimiaceae</taxon>
        <taxon>Lichtheimia</taxon>
    </lineage>
</organism>
<dbReference type="EMBL" id="LK023385">
    <property type="protein sequence ID" value="CDS13892.1"/>
    <property type="molecule type" value="Genomic_DNA"/>
</dbReference>
<feature type="compositionally biased region" description="Polar residues" evidence="1">
    <location>
        <begin position="182"/>
        <end position="191"/>
    </location>
</feature>
<proteinExistence type="predicted"/>
<feature type="region of interest" description="Disordered" evidence="1">
    <location>
        <begin position="182"/>
        <end position="218"/>
    </location>
</feature>
<dbReference type="CDD" id="cd00130">
    <property type="entry name" value="PAS"/>
    <property type="match status" value="1"/>
</dbReference>
<feature type="compositionally biased region" description="Low complexity" evidence="1">
    <location>
        <begin position="239"/>
        <end position="255"/>
    </location>
</feature>
<dbReference type="InterPro" id="IPR000014">
    <property type="entry name" value="PAS"/>
</dbReference>
<dbReference type="Gene3D" id="3.30.450.20">
    <property type="entry name" value="PAS domain"/>
    <property type="match status" value="1"/>
</dbReference>
<evidence type="ECO:0000256" key="1">
    <source>
        <dbReference type="SAM" id="MobiDB-lite"/>
    </source>
</evidence>
<dbReference type="AlphaFoldDB" id="A0A077X4E3"/>
<feature type="region of interest" description="Disordered" evidence="1">
    <location>
        <begin position="480"/>
        <end position="503"/>
    </location>
</feature>
<reference evidence="2" key="1">
    <citation type="journal article" date="2014" name="Genome Announc.">
        <title>De novo whole-genome sequence and genome annotation of Lichtheimia ramosa.</title>
        <authorList>
            <person name="Linde J."/>
            <person name="Schwartze V."/>
            <person name="Binder U."/>
            <person name="Lass-Florl C."/>
            <person name="Voigt K."/>
            <person name="Horn F."/>
        </authorList>
    </citation>
    <scope>NUCLEOTIDE SEQUENCE</scope>
    <source>
        <strain evidence="2">JMRC FSU:6197</strain>
    </source>
</reference>
<feature type="region of interest" description="Disordered" evidence="1">
    <location>
        <begin position="239"/>
        <end position="265"/>
    </location>
</feature>
<feature type="region of interest" description="Disordered" evidence="1">
    <location>
        <begin position="278"/>
        <end position="378"/>
    </location>
</feature>
<sequence>MTRPPGNDPADKEINKSMITIILSMEICCARVSDESLSLLGIYPHEFAHRSLYDFIPSSHASTLARVHRRLLDNAHNVSKSASTRTATSIQALPPTQRTTADCFANTAPSVLMCIANGSQTLKEDFAFKTSSGQEVKAQARFYLGGGLGTDLFVPDTLGKLYIVCLATLDVTMVTPTTLSMPMQDNIPTSQEHQHYHESPQQHHTLPPVSSSLFATSPSIPATSTPSFTSILDPPNVSFSMFNTTSNESTSTPNSQGPATGGNDLVLQSASEANDYVSTSPLLNMSPISYSPASPSEAMMNNNHDVNIQHQHHHTMETSSSSPMQQQQRQQPITMPGSSSSPSSSSASITASFSSPQQQQPTSSSSNVNASPLQPHHSKVTVATPKVKAQQPEDCLLAASLDRRTRERGIPNNNTWSHPREAYFREIGSSRMVSAEANAMAGLPYQSPSNAMMDALRHTTQHPSSSGSPLNPVATHHRIPSIHSARLPSLRQHPFTRHERPGR</sequence>
<protein>
    <recommendedName>
        <fullName evidence="3">PAS domain-containing protein</fullName>
    </recommendedName>
</protein>
<evidence type="ECO:0000313" key="2">
    <source>
        <dbReference type="EMBL" id="CDS13892.1"/>
    </source>
</evidence>
<feature type="compositionally biased region" description="Basic and acidic residues" evidence="1">
    <location>
        <begin position="192"/>
        <end position="201"/>
    </location>
</feature>
<accession>A0A077X4E3</accession>